<dbReference type="CDD" id="cd20558">
    <property type="entry name" value="CYCLIN_ScPCL7-like"/>
    <property type="match status" value="1"/>
</dbReference>
<evidence type="ECO:0000313" key="3">
    <source>
        <dbReference type="Proteomes" id="UP000078561"/>
    </source>
</evidence>
<feature type="compositionally biased region" description="Low complexity" evidence="1">
    <location>
        <begin position="463"/>
        <end position="476"/>
    </location>
</feature>
<dbReference type="FunCoup" id="A0A168SPU5">
    <property type="interactions" value="54"/>
</dbReference>
<protein>
    <recommendedName>
        <fullName evidence="4">Cyclin-domain-containing protein</fullName>
    </recommendedName>
</protein>
<dbReference type="OMA" id="HNSIWAT"/>
<dbReference type="InParanoid" id="A0A168SPU5"/>
<dbReference type="EMBL" id="LT554937">
    <property type="protein sequence ID" value="SAM08749.1"/>
    <property type="molecule type" value="Genomic_DNA"/>
</dbReference>
<dbReference type="InterPro" id="IPR013922">
    <property type="entry name" value="Cyclin_PHO80-like"/>
</dbReference>
<feature type="compositionally biased region" description="Polar residues" evidence="1">
    <location>
        <begin position="644"/>
        <end position="653"/>
    </location>
</feature>
<gene>
    <name evidence="2" type="primary">ABSGL_14415.1 scaffold 14663</name>
</gene>
<feature type="region of interest" description="Disordered" evidence="1">
    <location>
        <begin position="613"/>
        <end position="653"/>
    </location>
</feature>
<dbReference type="AlphaFoldDB" id="A0A168SPU5"/>
<dbReference type="GO" id="GO:0005634">
    <property type="term" value="C:nucleus"/>
    <property type="evidence" value="ECO:0007669"/>
    <property type="project" value="TreeGrafter"/>
</dbReference>
<evidence type="ECO:0000313" key="2">
    <source>
        <dbReference type="EMBL" id="SAM08749.1"/>
    </source>
</evidence>
<dbReference type="PANTHER" id="PTHR15615:SF94">
    <property type="entry name" value="PHO85 CYCLIN-6-RELATED"/>
    <property type="match status" value="1"/>
</dbReference>
<feature type="compositionally biased region" description="Low complexity" evidence="1">
    <location>
        <begin position="52"/>
        <end position="62"/>
    </location>
</feature>
<dbReference type="GO" id="GO:0019901">
    <property type="term" value="F:protein kinase binding"/>
    <property type="evidence" value="ECO:0007669"/>
    <property type="project" value="InterPro"/>
</dbReference>
<dbReference type="STRING" id="4829.A0A168SPU5"/>
<evidence type="ECO:0008006" key="4">
    <source>
        <dbReference type="Google" id="ProtNLM"/>
    </source>
</evidence>
<dbReference type="PANTHER" id="PTHR15615">
    <property type="match status" value="1"/>
</dbReference>
<dbReference type="Proteomes" id="UP000078561">
    <property type="component" value="Unassembled WGS sequence"/>
</dbReference>
<dbReference type="Pfam" id="PF08613">
    <property type="entry name" value="Cyclin"/>
    <property type="match status" value="1"/>
</dbReference>
<keyword evidence="3" id="KW-1185">Reference proteome</keyword>
<reference evidence="2" key="1">
    <citation type="submission" date="2016-04" db="EMBL/GenBank/DDBJ databases">
        <authorList>
            <person name="Evans L.H."/>
            <person name="Alamgir A."/>
            <person name="Owens N."/>
            <person name="Weber N.D."/>
            <person name="Virtaneva K."/>
            <person name="Barbian K."/>
            <person name="Babar A."/>
            <person name="Rosenke K."/>
        </authorList>
    </citation>
    <scope>NUCLEOTIDE SEQUENCE [LARGE SCALE GENOMIC DNA]</scope>
    <source>
        <strain evidence="2">CBS 101.48</strain>
    </source>
</reference>
<feature type="region of interest" description="Disordered" evidence="1">
    <location>
        <begin position="33"/>
        <end position="104"/>
    </location>
</feature>
<feature type="compositionally biased region" description="Low complexity" evidence="1">
    <location>
        <begin position="70"/>
        <end position="101"/>
    </location>
</feature>
<dbReference type="GO" id="GO:0016538">
    <property type="term" value="F:cyclin-dependent protein serine/threonine kinase regulator activity"/>
    <property type="evidence" value="ECO:0007669"/>
    <property type="project" value="TreeGrafter"/>
</dbReference>
<feature type="compositionally biased region" description="Polar residues" evidence="1">
    <location>
        <begin position="33"/>
        <end position="47"/>
    </location>
</feature>
<dbReference type="GO" id="GO:0000307">
    <property type="term" value="C:cyclin-dependent protein kinase holoenzyme complex"/>
    <property type="evidence" value="ECO:0007669"/>
    <property type="project" value="TreeGrafter"/>
</dbReference>
<proteinExistence type="predicted"/>
<name>A0A168SPU5_ABSGL</name>
<feature type="region of interest" description="Disordered" evidence="1">
    <location>
        <begin position="460"/>
        <end position="504"/>
    </location>
</feature>
<organism evidence="2">
    <name type="scientific">Absidia glauca</name>
    <name type="common">Pin mould</name>
    <dbReference type="NCBI Taxonomy" id="4829"/>
    <lineage>
        <taxon>Eukaryota</taxon>
        <taxon>Fungi</taxon>
        <taxon>Fungi incertae sedis</taxon>
        <taxon>Mucoromycota</taxon>
        <taxon>Mucoromycotina</taxon>
        <taxon>Mucoromycetes</taxon>
        <taxon>Mucorales</taxon>
        <taxon>Cunninghamellaceae</taxon>
        <taxon>Absidia</taxon>
    </lineage>
</organism>
<feature type="region of interest" description="Disordered" evidence="1">
    <location>
        <begin position="406"/>
        <end position="429"/>
    </location>
</feature>
<dbReference type="Gene3D" id="1.10.472.10">
    <property type="entry name" value="Cyclin-like"/>
    <property type="match status" value="1"/>
</dbReference>
<evidence type="ECO:0000256" key="1">
    <source>
        <dbReference type="SAM" id="MobiDB-lite"/>
    </source>
</evidence>
<accession>A0A168SPU5</accession>
<sequence length="653" mass="73092">MLSPTFDLAQHPTGDTIRLLASLLERMTNANDQLNKATHSARKGTTSDMRRSSSASPLGSSSNPTQMIPTTTATTVTAATNNTSTTTTTTTTSTVVNGNTNENVKNGSGSTNYTLFHARSIPSIDIYSYLSRILKYCPCANECFLSLLVYFDRMSKNALALTGQPFTIDSYNIHRLIISGVMVSSKFFSDIFYTNTRYAKVGGLPVSELNRLELEFLQLNGYNISVSINELQRYGDQLLKVGLMEQEMRMLYDSSPSSYTIRHGRSTSLGSTALVRTLDGFDTCNQRKSMDQLSVQQLVDGTTKLHLDDNGTNHPIDNTKRYSGSSAGMQQYHQHQPQHQGNKDMYMYATYASPSPPSLSSSYTPVQSNKVSTNGYTTMRRMGSMGSLHSLHQSPLTMATIEEPMVQQQQQLHHHHHHQQQQQQQQSTMTTPPLFVRQQPRFDGNQQQYRYQQRHSFADWPVSSSSSSLTTGSTASPPKSRQRHDSMGLNGTSKPTTEGWRMPRQTRSSVNLYQQHNSIWATTAPTPSVTTPIISVDPTNHPYQHHQQYQYQQHQQQFHVTLQQQQQQQQQFYNPSSGNVRRRLSLTSVHAPPFIPQRPASAEYTSGISSSASFGYPSFQQPIGIPTPPPSSSPQHSQHKSDYHLSSSHQLYL</sequence>
<dbReference type="OrthoDB" id="1060854at2759"/>